<evidence type="ECO:0000313" key="3">
    <source>
        <dbReference type="EMBL" id="KAK9846692.1"/>
    </source>
</evidence>
<feature type="compositionally biased region" description="Low complexity" evidence="2">
    <location>
        <begin position="944"/>
        <end position="955"/>
    </location>
</feature>
<dbReference type="PANTHER" id="PTHR23315:SF7">
    <property type="entry name" value="U-BOX DOMAIN-CONTAINING PROTEIN 4"/>
    <property type="match status" value="1"/>
</dbReference>
<dbReference type="Gene3D" id="1.25.10.10">
    <property type="entry name" value="Leucine-rich Repeat Variant"/>
    <property type="match status" value="2"/>
</dbReference>
<feature type="compositionally biased region" description="Low complexity" evidence="2">
    <location>
        <begin position="755"/>
        <end position="766"/>
    </location>
</feature>
<dbReference type="Pfam" id="PF00514">
    <property type="entry name" value="Arm"/>
    <property type="match status" value="2"/>
</dbReference>
<feature type="region of interest" description="Disordered" evidence="2">
    <location>
        <begin position="786"/>
        <end position="1105"/>
    </location>
</feature>
<feature type="compositionally biased region" description="Basic residues" evidence="2">
    <location>
        <begin position="895"/>
        <end position="905"/>
    </location>
</feature>
<feature type="compositionally biased region" description="Low complexity" evidence="2">
    <location>
        <begin position="601"/>
        <end position="622"/>
    </location>
</feature>
<feature type="compositionally biased region" description="Low complexity" evidence="2">
    <location>
        <begin position="513"/>
        <end position="525"/>
    </location>
</feature>
<dbReference type="SMART" id="SM00185">
    <property type="entry name" value="ARM"/>
    <property type="match status" value="4"/>
</dbReference>
<feature type="compositionally biased region" description="Polar residues" evidence="2">
    <location>
        <begin position="909"/>
        <end position="926"/>
    </location>
</feature>
<dbReference type="PROSITE" id="PS51257">
    <property type="entry name" value="PROKAR_LIPOPROTEIN"/>
    <property type="match status" value="1"/>
</dbReference>
<evidence type="ECO:0000313" key="4">
    <source>
        <dbReference type="Proteomes" id="UP001485043"/>
    </source>
</evidence>
<feature type="compositionally biased region" description="Basic and acidic residues" evidence="2">
    <location>
        <begin position="555"/>
        <end position="565"/>
    </location>
</feature>
<feature type="compositionally biased region" description="Polar residues" evidence="2">
    <location>
        <begin position="462"/>
        <end position="471"/>
    </location>
</feature>
<feature type="compositionally biased region" description="Basic and acidic residues" evidence="2">
    <location>
        <begin position="957"/>
        <end position="966"/>
    </location>
</feature>
<dbReference type="PANTHER" id="PTHR23315">
    <property type="entry name" value="U BOX DOMAIN-CONTAINING"/>
    <property type="match status" value="1"/>
</dbReference>
<comment type="caution">
    <text evidence="3">The sequence shown here is derived from an EMBL/GenBank/DDBJ whole genome shotgun (WGS) entry which is preliminary data.</text>
</comment>
<feature type="region of interest" description="Disordered" evidence="2">
    <location>
        <begin position="436"/>
        <end position="631"/>
    </location>
</feature>
<organism evidence="3 4">
    <name type="scientific">Apatococcus fuscideae</name>
    <dbReference type="NCBI Taxonomy" id="2026836"/>
    <lineage>
        <taxon>Eukaryota</taxon>
        <taxon>Viridiplantae</taxon>
        <taxon>Chlorophyta</taxon>
        <taxon>core chlorophytes</taxon>
        <taxon>Trebouxiophyceae</taxon>
        <taxon>Chlorellales</taxon>
        <taxon>Chlorellaceae</taxon>
        <taxon>Apatococcus</taxon>
    </lineage>
</organism>
<proteinExistence type="predicted"/>
<dbReference type="InterPro" id="IPR000225">
    <property type="entry name" value="Armadillo"/>
</dbReference>
<sequence>MRCAAAGTLCNLSLACPANQASIVAAGAIPAFAELLYEAQPDGQYSAAAALFNLAADSTPLLQAYKDAEVVEVLVPLLHQRSWYCRIVAADVLARLATELDIAANIVEQDCLLHLVSLLRLPHKPGMLELTDEYVSHLSYERGEEVVVMKGYKFAKAKLAAAASLGCLAAVLDPERDAEVLKQGKVVAELTAMLQSGLPAARQLAACALGDLAFFMPEVAAEITAGGVLTTLLALVSKWETGRKSNPSSQSAQALIAVEDAGAAAGAIAGLLGPLSRPQLVDAAVRQGCLGPLIALLRHGSPMARFKAAAALKSLAREPEAAQEKSLAKTAQAAVAGREVSSLMSAALTPETIPAGDGRATATMIRSAMAKSSTGFAITPKPSANLYILLQIPFEALLPAEVRRMVAPDSHIPAAELAPEAYQGRPDDIQGLQLEDRSPSLALSEEPAPPLGERRKKAAKRAQSSGASVMSSPGRALPGNEPPPQDPLTSSPTMPSHRRTLPGNLPPPPDTSSPPRTVSSASKATPLPPPLSPSAQDALALLQQRPTFPPRMKSLQRDLPAEESRPLGIGVPPETRLGPQQETPEPIPPSLRGDGEANGDQAMRQSSRRSTSQRASSSAGQAHVPHADLGDEAALPVGTASIYDDLAQYLCSSRPPPDSALQEALQQNAEASGGILDSPHLPQIEIRDPEETPQSQGWIRMRAGRIEASEDGRMVNDITADVGLPHQQSSESTTYQHGNPLFVTHESGSFEEEALAAQTQAPAEQQPVSGIQPAAAVTGVADLYRSHNPQHIASTDPPRFNAPHSSPQAAIRPAATFQDQSPAYETLPSHPVSQPALTSQAIPRSSSPRGVADLYRRGGSSFGPAGGPSSSSSKRSRSRPSQPTALSDSQSHSGSRSRSRDRNHRQALGISSSEIAGSRAGSSFRSESIAEAPGGRSDGTFQPDGGYRRSSGTRRSGSREGRDRSDMGPSEPRLASISVNRRSAEGRLKPQQELSPRSHARQVSQALAHLQAEHKQRFAVPGSAADQPTADAASEGEAPSIGLQRPAPAMPRASGVGRLSDSSGTSAYLNHKARFMQSRKPSGKGPLNPILSSFAEEDSDSDEDHKAIQGLMGRTPAATATAARVLRQYLVDKAHTDACGRKR</sequence>
<feature type="compositionally biased region" description="Polar residues" evidence="2">
    <location>
        <begin position="726"/>
        <end position="737"/>
    </location>
</feature>
<name>A0AAW1SLD6_9CHLO</name>
<feature type="compositionally biased region" description="Basic and acidic residues" evidence="2">
    <location>
        <begin position="704"/>
        <end position="714"/>
    </location>
</feature>
<feature type="compositionally biased region" description="Polar residues" evidence="2">
    <location>
        <begin position="831"/>
        <end position="848"/>
    </location>
</feature>
<dbReference type="EMBL" id="JALJOV010001537">
    <property type="protein sequence ID" value="KAK9846692.1"/>
    <property type="molecule type" value="Genomic_DNA"/>
</dbReference>
<dbReference type="InterPro" id="IPR011989">
    <property type="entry name" value="ARM-like"/>
</dbReference>
<gene>
    <name evidence="3" type="ORF">WJX84_003998</name>
</gene>
<feature type="compositionally biased region" description="Low complexity" evidence="2">
    <location>
        <begin position="533"/>
        <end position="542"/>
    </location>
</feature>
<feature type="region of interest" description="Disordered" evidence="2">
    <location>
        <begin position="650"/>
        <end position="774"/>
    </location>
</feature>
<evidence type="ECO:0000256" key="2">
    <source>
        <dbReference type="SAM" id="MobiDB-lite"/>
    </source>
</evidence>
<protein>
    <submittedName>
        <fullName evidence="3">Uncharacterized protein</fullName>
    </submittedName>
</protein>
<evidence type="ECO:0000256" key="1">
    <source>
        <dbReference type="ARBA" id="ARBA00022786"/>
    </source>
</evidence>
<feature type="compositionally biased region" description="Low complexity" evidence="2">
    <location>
        <begin position="660"/>
        <end position="671"/>
    </location>
</feature>
<dbReference type="AlphaFoldDB" id="A0AAW1SLD6"/>
<dbReference type="InterPro" id="IPR016024">
    <property type="entry name" value="ARM-type_fold"/>
</dbReference>
<reference evidence="3 4" key="1">
    <citation type="journal article" date="2024" name="Nat. Commun.">
        <title>Phylogenomics reveals the evolutionary origins of lichenization in chlorophyte algae.</title>
        <authorList>
            <person name="Puginier C."/>
            <person name="Libourel C."/>
            <person name="Otte J."/>
            <person name="Skaloud P."/>
            <person name="Haon M."/>
            <person name="Grisel S."/>
            <person name="Petersen M."/>
            <person name="Berrin J.G."/>
            <person name="Delaux P.M."/>
            <person name="Dal Grande F."/>
            <person name="Keller J."/>
        </authorList>
    </citation>
    <scope>NUCLEOTIDE SEQUENCE [LARGE SCALE GENOMIC DNA]</scope>
    <source>
        <strain evidence="3 4">SAG 2523</strain>
    </source>
</reference>
<dbReference type="SUPFAM" id="SSF48371">
    <property type="entry name" value="ARM repeat"/>
    <property type="match status" value="1"/>
</dbReference>
<keyword evidence="1" id="KW-0833">Ubl conjugation pathway</keyword>
<keyword evidence="4" id="KW-1185">Reference proteome</keyword>
<accession>A0AAW1SLD6</accession>
<dbReference type="Proteomes" id="UP001485043">
    <property type="component" value="Unassembled WGS sequence"/>
</dbReference>